<evidence type="ECO:0000313" key="2">
    <source>
        <dbReference type="Proteomes" id="UP000516134"/>
    </source>
</evidence>
<reference evidence="1 2" key="1">
    <citation type="submission" date="2020-08" db="EMBL/GenBank/DDBJ databases">
        <title>Genome sequence of Sphingomonas daechungensis KACC 18115T.</title>
        <authorList>
            <person name="Hyun D.-W."/>
            <person name="Bae J.-W."/>
        </authorList>
    </citation>
    <scope>NUCLEOTIDE SEQUENCE [LARGE SCALE GENOMIC DNA]</scope>
    <source>
        <strain evidence="1 2">KACC 18115</strain>
    </source>
</reference>
<sequence length="67" mass="6898">MGGGLGDEGPRGSEYTELLKPEGPIVFAGEHLSYLGLWQEGSALSAQHALKLVQSMASERAGKAAAA</sequence>
<dbReference type="EMBL" id="CP060780">
    <property type="protein sequence ID" value="QNP42970.1"/>
    <property type="molecule type" value="Genomic_DNA"/>
</dbReference>
<keyword evidence="2" id="KW-1185">Reference proteome</keyword>
<accession>A0ABX6SZU0</accession>
<dbReference type="InterPro" id="IPR036188">
    <property type="entry name" value="FAD/NAD-bd_sf"/>
</dbReference>
<dbReference type="RefSeq" id="WP_187714401.1">
    <property type="nucleotide sequence ID" value="NZ_CP060780.1"/>
</dbReference>
<dbReference type="Gene3D" id="3.50.50.60">
    <property type="entry name" value="FAD/NAD(P)-binding domain"/>
    <property type="match status" value="1"/>
</dbReference>
<name>A0ABX6SZU0_9SPHN</name>
<evidence type="ECO:0008006" key="3">
    <source>
        <dbReference type="Google" id="ProtNLM"/>
    </source>
</evidence>
<evidence type="ECO:0000313" key="1">
    <source>
        <dbReference type="EMBL" id="QNP42970.1"/>
    </source>
</evidence>
<dbReference type="Proteomes" id="UP000516134">
    <property type="component" value="Chromosome"/>
</dbReference>
<organism evidence="1 2">
    <name type="scientific">Sphingomonas daechungensis</name>
    <dbReference type="NCBI Taxonomy" id="1176646"/>
    <lineage>
        <taxon>Bacteria</taxon>
        <taxon>Pseudomonadati</taxon>
        <taxon>Pseudomonadota</taxon>
        <taxon>Alphaproteobacteria</taxon>
        <taxon>Sphingomonadales</taxon>
        <taxon>Sphingomonadaceae</taxon>
        <taxon>Sphingomonas</taxon>
    </lineage>
</organism>
<protein>
    <recommendedName>
        <fullName evidence="3">Amine oxidase domain-containing protein</fullName>
    </recommendedName>
</protein>
<gene>
    <name evidence="1" type="ORF">H9L15_13355</name>
</gene>
<proteinExistence type="predicted"/>